<dbReference type="InterPro" id="IPR001965">
    <property type="entry name" value="Znf_PHD"/>
</dbReference>
<feature type="compositionally biased region" description="Basic and acidic residues" evidence="21">
    <location>
        <begin position="806"/>
        <end position="826"/>
    </location>
</feature>
<feature type="compositionally biased region" description="Acidic residues" evidence="21">
    <location>
        <begin position="774"/>
        <end position="788"/>
    </location>
</feature>
<comment type="caution">
    <text evidence="26">The sequence shown here is derived from an EMBL/GenBank/DDBJ whole genome shotgun (WGS) entry which is preliminary data.</text>
</comment>
<evidence type="ECO:0000256" key="11">
    <source>
        <dbReference type="ARBA" id="ARBA00022833"/>
    </source>
</evidence>
<evidence type="ECO:0000259" key="24">
    <source>
        <dbReference type="PROSITE" id="PS51726"/>
    </source>
</evidence>
<dbReference type="PANTHER" id="PTHR10615">
    <property type="entry name" value="HISTONE ACETYLTRANSFERASE"/>
    <property type="match status" value="1"/>
</dbReference>
<keyword evidence="12" id="KW-0832">Ubl conjugation</keyword>
<feature type="compositionally biased region" description="Polar residues" evidence="21">
    <location>
        <begin position="835"/>
        <end position="845"/>
    </location>
</feature>
<feature type="domain" description="MYST-type HAT" evidence="24">
    <location>
        <begin position="437"/>
        <end position="710"/>
    </location>
</feature>
<dbReference type="Proteomes" id="UP001159427">
    <property type="component" value="Unassembled WGS sequence"/>
</dbReference>
<feature type="domain" description="PHD-type" evidence="22">
    <location>
        <begin position="187"/>
        <end position="246"/>
    </location>
</feature>
<protein>
    <recommendedName>
        <fullName evidence="3">histone acetyltransferase</fullName>
        <ecNumber evidence="3">2.3.1.48</ecNumber>
    </recommendedName>
</protein>
<keyword evidence="17" id="KW-0804">Transcription</keyword>
<dbReference type="InterPro" id="IPR013083">
    <property type="entry name" value="Znf_RING/FYVE/PHD"/>
</dbReference>
<dbReference type="InterPro" id="IPR036388">
    <property type="entry name" value="WH-like_DNA-bd_sf"/>
</dbReference>
<feature type="domain" description="PHD-type" evidence="22">
    <location>
        <begin position="243"/>
        <end position="293"/>
    </location>
</feature>
<evidence type="ECO:0000256" key="3">
    <source>
        <dbReference type="ARBA" id="ARBA00013184"/>
    </source>
</evidence>
<evidence type="ECO:0000259" key="22">
    <source>
        <dbReference type="PROSITE" id="PS50016"/>
    </source>
</evidence>
<sequence length="1024" mass="112943">MARGRSGVAKDKDKDKDREPDPKYALWIIAAIGKVKGQKQRPSEDRISHILETVYGLDQQVALEQLELCVKAGKVLKVVFKDKASYKDPAKVPKHMRGTVEKPKDFMKFIREALENVGDENGCTQQQIANYITDRHAESLDSSSDTQTRLKEALKKGLASSTFIKEGRYYRLASLPKPIKKKKVDASTFCGFCLGTADCNKDGEEEELISCADCGNSGHPSCLKYSPQLTARIKQEPWQCIECKVCSVCRDAGNADNLLFCDACDKGFHMECLSPPMTETPTGSWVCSGCKVKTPGRKKKGQVETPITSPPRRKIQPQATAEVQGSSGMCPTPGCDGSGHINGRFTSHRSLPACPVANESKKVEEDTKPIDETPRRRPGRPPASTKSTPATPLSPTSPRKQQQLPPGVTEEDLALFKQAQEKANAAMNLDTTTPLVPSTRSPPLIQFGRYEIVTWYSSPYPQEYARLPKLYLCEFCLKYMKSSSILMRHMTKCKWFHPPANEIYRKDDISVFEVDGAVNKIYCQNLCLLAKLFLDHKTLYYDVEPFLFYALTKNDKKGCHLVGYFSKEKSCQQKYNVSCIMTMPHCQRQGYGRLLIDFSYLLSRIEGQPGSPEKPLSDLGLISYRSYWKSILLEYLHDHKERHVTIRGISKATGMDPHDIAATLQILNMVHKRDGKFVLCVNQRLISAHMDKLKKSNRTVLDPDALRWTPLVHTNMALVDKENESVNGTHGEGKNSISDSPEGNMGNPEDTGVDILNGSHTENAKDGMILNGNAEEEDGNVFEDDDEGPIVRPRKRRRSNTLSDSGSEKPEGKPEEDGDGKSAKEEADSDPAAQSKLNRVVSGTGTVKKRMKLNDEEPREDASEDTADNSDSEDSASSSSASSSSSSSSEDSDNGEPMENNDDDTAEDTRKGSEGGTSESSSEANNSPTHVYAGFGSQPSNRVPLASLADAQIGMDPNFSRLSPSFECKEANPSDNLTVDQDMNPVEDFPDTDSTALIKELSEEVFSIGATPSLGGQHSSDDEI</sequence>
<keyword evidence="11" id="KW-0862">Zinc</keyword>
<evidence type="ECO:0000256" key="4">
    <source>
        <dbReference type="ARBA" id="ARBA00022491"/>
    </source>
</evidence>
<evidence type="ECO:0000256" key="15">
    <source>
        <dbReference type="ARBA" id="ARBA00023015"/>
    </source>
</evidence>
<dbReference type="PANTHER" id="PTHR10615:SF217">
    <property type="entry name" value="HISTONE ACETYLTRANSFERASE"/>
    <property type="match status" value="1"/>
</dbReference>
<organism evidence="26 27">
    <name type="scientific">Porites evermanni</name>
    <dbReference type="NCBI Taxonomy" id="104178"/>
    <lineage>
        <taxon>Eukaryota</taxon>
        <taxon>Metazoa</taxon>
        <taxon>Cnidaria</taxon>
        <taxon>Anthozoa</taxon>
        <taxon>Hexacorallia</taxon>
        <taxon>Scleractinia</taxon>
        <taxon>Fungiina</taxon>
        <taxon>Poritidae</taxon>
        <taxon>Porites</taxon>
    </lineage>
</organism>
<dbReference type="InterPro" id="IPR016181">
    <property type="entry name" value="Acyl_CoA_acyltransferase"/>
</dbReference>
<evidence type="ECO:0000256" key="8">
    <source>
        <dbReference type="ARBA" id="ARBA00022723"/>
    </source>
</evidence>
<evidence type="ECO:0000256" key="7">
    <source>
        <dbReference type="ARBA" id="ARBA00022679"/>
    </source>
</evidence>
<evidence type="ECO:0000256" key="19">
    <source>
        <dbReference type="ARBA" id="ARBA00048017"/>
    </source>
</evidence>
<reference evidence="26 27" key="1">
    <citation type="submission" date="2022-05" db="EMBL/GenBank/DDBJ databases">
        <authorList>
            <consortium name="Genoscope - CEA"/>
            <person name="William W."/>
        </authorList>
    </citation>
    <scope>NUCLEOTIDE SEQUENCE [LARGE SCALE GENOMIC DNA]</scope>
</reference>
<evidence type="ECO:0000256" key="5">
    <source>
        <dbReference type="ARBA" id="ARBA00022499"/>
    </source>
</evidence>
<evidence type="ECO:0000256" key="12">
    <source>
        <dbReference type="ARBA" id="ARBA00022843"/>
    </source>
</evidence>
<dbReference type="CDD" id="cd15618">
    <property type="entry name" value="PHD1_MOZ_MORF"/>
    <property type="match status" value="1"/>
</dbReference>
<dbReference type="InterPro" id="IPR040706">
    <property type="entry name" value="Zf-MYST"/>
</dbReference>
<dbReference type="EMBL" id="CALNXI010000041">
    <property type="protein sequence ID" value="CAH3016440.1"/>
    <property type="molecule type" value="Genomic_DNA"/>
</dbReference>
<evidence type="ECO:0000313" key="27">
    <source>
        <dbReference type="Proteomes" id="UP001159427"/>
    </source>
</evidence>
<keyword evidence="4" id="KW-0678">Repressor</keyword>
<feature type="region of interest" description="Disordered" evidence="21">
    <location>
        <begin position="356"/>
        <end position="407"/>
    </location>
</feature>
<dbReference type="PROSITE" id="PS51504">
    <property type="entry name" value="H15"/>
    <property type="match status" value="1"/>
</dbReference>
<dbReference type="Pfam" id="PF21524">
    <property type="entry name" value="SAMD1_WH"/>
    <property type="match status" value="1"/>
</dbReference>
<feature type="compositionally biased region" description="Acidic residues" evidence="21">
    <location>
        <begin position="857"/>
        <end position="874"/>
    </location>
</feature>
<evidence type="ECO:0000256" key="13">
    <source>
        <dbReference type="ARBA" id="ARBA00022853"/>
    </source>
</evidence>
<dbReference type="InterPro" id="IPR005818">
    <property type="entry name" value="Histone_H1/H5_H15"/>
</dbReference>
<feature type="compositionally biased region" description="Polar residues" evidence="21">
    <location>
        <begin position="317"/>
        <end position="329"/>
    </location>
</feature>
<evidence type="ECO:0000256" key="6">
    <source>
        <dbReference type="ARBA" id="ARBA00022553"/>
    </source>
</evidence>
<keyword evidence="27" id="KW-1185">Reference proteome</keyword>
<evidence type="ECO:0000259" key="23">
    <source>
        <dbReference type="PROSITE" id="PS51504"/>
    </source>
</evidence>
<evidence type="ECO:0000256" key="10">
    <source>
        <dbReference type="ARBA" id="ARBA00022771"/>
    </source>
</evidence>
<dbReference type="Pfam" id="PF01853">
    <property type="entry name" value="MOZ_SAS"/>
    <property type="match status" value="1"/>
</dbReference>
<dbReference type="Gene3D" id="3.30.60.60">
    <property type="entry name" value="N-acetyl transferase-like"/>
    <property type="match status" value="1"/>
</dbReference>
<dbReference type="InterPro" id="IPR048589">
    <property type="entry name" value="SAMD1-like_WH"/>
</dbReference>
<evidence type="ECO:0000256" key="21">
    <source>
        <dbReference type="SAM" id="MobiDB-lite"/>
    </source>
</evidence>
<keyword evidence="18" id="KW-0539">Nucleus</keyword>
<evidence type="ECO:0000259" key="25">
    <source>
        <dbReference type="PROSITE" id="PS52014"/>
    </source>
</evidence>
<dbReference type="Gene3D" id="1.10.10.10">
    <property type="entry name" value="Winged helix-like DNA-binding domain superfamily/Winged helix DNA-binding domain"/>
    <property type="match status" value="2"/>
</dbReference>
<dbReference type="InterPro" id="IPR036060">
    <property type="entry name" value="Znf_C2H2C_sf"/>
</dbReference>
<dbReference type="SUPFAM" id="SSF55729">
    <property type="entry name" value="Acyl-CoA N-acyltransferases (Nat)"/>
    <property type="match status" value="1"/>
</dbReference>
<dbReference type="InterPro" id="IPR050603">
    <property type="entry name" value="MYST_HAT"/>
</dbReference>
<accession>A0ABN8LN71</accession>
<dbReference type="SMART" id="SM00249">
    <property type="entry name" value="PHD"/>
    <property type="match status" value="2"/>
</dbReference>
<keyword evidence="6" id="KW-0597">Phosphoprotein</keyword>
<keyword evidence="7" id="KW-0808">Transferase</keyword>
<keyword evidence="9" id="KW-0677">Repeat</keyword>
<dbReference type="SUPFAM" id="SSF46785">
    <property type="entry name" value="Winged helix' DNA-binding domain"/>
    <property type="match status" value="1"/>
</dbReference>
<dbReference type="Pfam" id="PF01530">
    <property type="entry name" value="zf-C2HC"/>
    <property type="match status" value="1"/>
</dbReference>
<dbReference type="Pfam" id="PF17772">
    <property type="entry name" value="zf-MYST"/>
    <property type="match status" value="1"/>
</dbReference>
<feature type="compositionally biased region" description="Basic and acidic residues" evidence="21">
    <location>
        <begin position="8"/>
        <end position="20"/>
    </location>
</feature>
<dbReference type="SUPFAM" id="SSF103637">
    <property type="entry name" value="CCHHC domain"/>
    <property type="match status" value="1"/>
</dbReference>
<evidence type="ECO:0000256" key="2">
    <source>
        <dbReference type="ARBA" id="ARBA00010107"/>
    </source>
</evidence>
<dbReference type="EC" id="2.3.1.48" evidence="3"/>
<dbReference type="Gene3D" id="4.10.320.30">
    <property type="match status" value="1"/>
</dbReference>
<dbReference type="Gene3D" id="3.40.630.30">
    <property type="match status" value="1"/>
</dbReference>
<comment type="similarity">
    <text evidence="2">Belongs to the MYST (SAS/MOZ) family.</text>
</comment>
<dbReference type="InterPro" id="IPR019787">
    <property type="entry name" value="Znf_PHD-finger"/>
</dbReference>
<dbReference type="PROSITE" id="PS51802">
    <property type="entry name" value="ZF_CCHHC"/>
    <property type="match status" value="1"/>
</dbReference>
<keyword evidence="14" id="KW-0007">Acetylation</keyword>
<evidence type="ECO:0000256" key="18">
    <source>
        <dbReference type="ARBA" id="ARBA00023242"/>
    </source>
</evidence>
<comment type="catalytic activity">
    <reaction evidence="19">
        <text>L-lysyl-[protein] + acetyl-CoA = N(6)-acetyl-L-lysyl-[protein] + CoA + H(+)</text>
        <dbReference type="Rhea" id="RHEA:45948"/>
        <dbReference type="Rhea" id="RHEA-COMP:9752"/>
        <dbReference type="Rhea" id="RHEA-COMP:10731"/>
        <dbReference type="ChEBI" id="CHEBI:15378"/>
        <dbReference type="ChEBI" id="CHEBI:29969"/>
        <dbReference type="ChEBI" id="CHEBI:57287"/>
        <dbReference type="ChEBI" id="CHEBI:57288"/>
        <dbReference type="ChEBI" id="CHEBI:61930"/>
        <dbReference type="EC" id="2.3.1.48"/>
    </reaction>
</comment>
<feature type="region of interest" description="Disordered" evidence="21">
    <location>
        <begin position="719"/>
        <end position="943"/>
    </location>
</feature>
<dbReference type="Gene3D" id="3.30.40.10">
    <property type="entry name" value="Zinc/RING finger domain, C3HC4 (zinc finger)"/>
    <property type="match status" value="1"/>
</dbReference>
<evidence type="ECO:0000256" key="16">
    <source>
        <dbReference type="ARBA" id="ARBA00023159"/>
    </source>
</evidence>
<dbReference type="InterPro" id="IPR002717">
    <property type="entry name" value="HAT_MYST-type"/>
</dbReference>
<dbReference type="InterPro" id="IPR011011">
    <property type="entry name" value="Znf_FYVE_PHD"/>
</dbReference>
<dbReference type="Pfam" id="PF00538">
    <property type="entry name" value="Linker_histone"/>
    <property type="match status" value="1"/>
</dbReference>
<dbReference type="PROSITE" id="PS50016">
    <property type="entry name" value="ZF_PHD_2"/>
    <property type="match status" value="2"/>
</dbReference>
<feature type="region of interest" description="Disordered" evidence="21">
    <location>
        <begin position="296"/>
        <end position="335"/>
    </location>
</feature>
<evidence type="ECO:0000256" key="20">
    <source>
        <dbReference type="PROSITE-ProRule" id="PRU00146"/>
    </source>
</evidence>
<proteinExistence type="inferred from homology"/>
<dbReference type="SMART" id="SM00526">
    <property type="entry name" value="H15"/>
    <property type="match status" value="1"/>
</dbReference>
<keyword evidence="13" id="KW-0156">Chromatin regulator</keyword>
<dbReference type="InterPro" id="IPR002515">
    <property type="entry name" value="Znf_C2H2C"/>
</dbReference>
<name>A0ABN8LN71_9CNID</name>
<feature type="domain" description="H15" evidence="23">
    <location>
        <begin position="102"/>
        <end position="174"/>
    </location>
</feature>
<dbReference type="Pfam" id="PF00628">
    <property type="entry name" value="PHD"/>
    <property type="match status" value="2"/>
</dbReference>
<dbReference type="InterPro" id="IPR036390">
    <property type="entry name" value="WH_DNA-bd_sf"/>
</dbReference>
<evidence type="ECO:0000256" key="9">
    <source>
        <dbReference type="ARBA" id="ARBA00022737"/>
    </source>
</evidence>
<feature type="compositionally biased region" description="Acidic residues" evidence="21">
    <location>
        <begin position="890"/>
        <end position="906"/>
    </location>
</feature>
<gene>
    <name evidence="26" type="ORF">PEVE_00029338</name>
</gene>
<evidence type="ECO:0000256" key="14">
    <source>
        <dbReference type="ARBA" id="ARBA00022990"/>
    </source>
</evidence>
<dbReference type="SUPFAM" id="SSF57903">
    <property type="entry name" value="FYVE/PHD zinc finger"/>
    <property type="match status" value="2"/>
</dbReference>
<dbReference type="PROSITE" id="PS52014">
    <property type="entry name" value="SAMD1_WH"/>
    <property type="match status" value="1"/>
</dbReference>
<keyword evidence="10 20" id="KW-0863">Zinc-finger</keyword>
<keyword evidence="5" id="KW-1017">Isopeptide bond</keyword>
<evidence type="ECO:0000256" key="1">
    <source>
        <dbReference type="ARBA" id="ARBA00004123"/>
    </source>
</evidence>
<evidence type="ECO:0000256" key="17">
    <source>
        <dbReference type="ARBA" id="ARBA00023163"/>
    </source>
</evidence>
<feature type="compositionally biased region" description="Low complexity" evidence="21">
    <location>
        <begin position="875"/>
        <end position="889"/>
    </location>
</feature>
<keyword evidence="15" id="KW-0805">Transcription regulation</keyword>
<dbReference type="PROSITE" id="PS51726">
    <property type="entry name" value="MYST_HAT"/>
    <property type="match status" value="1"/>
</dbReference>
<dbReference type="CDD" id="cd15527">
    <property type="entry name" value="PHD2_KAT6A_6B"/>
    <property type="match status" value="1"/>
</dbReference>
<keyword evidence="8" id="KW-0479">Metal-binding</keyword>
<comment type="subcellular location">
    <subcellularLocation>
        <location evidence="1">Nucleus</location>
    </subcellularLocation>
</comment>
<evidence type="ECO:0000313" key="26">
    <source>
        <dbReference type="EMBL" id="CAH3016440.1"/>
    </source>
</evidence>
<feature type="region of interest" description="Disordered" evidence="21">
    <location>
        <begin position="1"/>
        <end position="20"/>
    </location>
</feature>
<feature type="compositionally biased region" description="Basic and acidic residues" evidence="21">
    <location>
        <begin position="359"/>
        <end position="375"/>
    </location>
</feature>
<keyword evidence="16" id="KW-0010">Activator</keyword>
<feature type="compositionally biased region" description="Low complexity" evidence="21">
    <location>
        <begin position="382"/>
        <end position="398"/>
    </location>
</feature>
<feature type="domain" description="SAMD1-like winged helix (WH)" evidence="25">
    <location>
        <begin position="16"/>
        <end position="92"/>
    </location>
</feature>